<accession>A0AAD2H972</accession>
<evidence type="ECO:0000259" key="2">
    <source>
        <dbReference type="Pfam" id="PF20151"/>
    </source>
</evidence>
<dbReference type="EMBL" id="CAVNYO010000167">
    <property type="protein sequence ID" value="CAK5270500.1"/>
    <property type="molecule type" value="Genomic_DNA"/>
</dbReference>
<keyword evidence="1" id="KW-0812">Transmembrane</keyword>
<keyword evidence="4" id="KW-1185">Reference proteome</keyword>
<evidence type="ECO:0000256" key="1">
    <source>
        <dbReference type="SAM" id="Phobius"/>
    </source>
</evidence>
<keyword evidence="1" id="KW-1133">Transmembrane helix</keyword>
<dbReference type="AlphaFoldDB" id="A0AAD2H972"/>
<feature type="non-terminal residue" evidence="3">
    <location>
        <position position="1"/>
    </location>
</feature>
<gene>
    <name evidence="3" type="ORF">MYCIT1_LOCUS14966</name>
</gene>
<dbReference type="InterPro" id="IPR045340">
    <property type="entry name" value="DUF6533"/>
</dbReference>
<feature type="transmembrane region" description="Helical" evidence="1">
    <location>
        <begin position="124"/>
        <end position="145"/>
    </location>
</feature>
<organism evidence="3 4">
    <name type="scientific">Mycena citricolor</name>
    <dbReference type="NCBI Taxonomy" id="2018698"/>
    <lineage>
        <taxon>Eukaryota</taxon>
        <taxon>Fungi</taxon>
        <taxon>Dikarya</taxon>
        <taxon>Basidiomycota</taxon>
        <taxon>Agaricomycotina</taxon>
        <taxon>Agaricomycetes</taxon>
        <taxon>Agaricomycetidae</taxon>
        <taxon>Agaricales</taxon>
        <taxon>Marasmiineae</taxon>
        <taxon>Mycenaceae</taxon>
        <taxon>Mycena</taxon>
    </lineage>
</organism>
<dbReference type="Pfam" id="PF20151">
    <property type="entry name" value="DUF6533"/>
    <property type="match status" value="1"/>
</dbReference>
<evidence type="ECO:0000313" key="4">
    <source>
        <dbReference type="Proteomes" id="UP001295794"/>
    </source>
</evidence>
<dbReference type="Proteomes" id="UP001295794">
    <property type="component" value="Unassembled WGS sequence"/>
</dbReference>
<feature type="domain" description="DUF6533" evidence="2">
    <location>
        <begin position="8"/>
        <end position="49"/>
    </location>
</feature>
<evidence type="ECO:0000313" key="3">
    <source>
        <dbReference type="EMBL" id="CAK5270500.1"/>
    </source>
</evidence>
<proteinExistence type="predicted"/>
<comment type="caution">
    <text evidence="3">The sequence shown here is derived from an EMBL/GenBank/DDBJ whole genome shotgun (WGS) entry which is preliminary data.</text>
</comment>
<name>A0AAD2H972_9AGAR</name>
<protein>
    <recommendedName>
        <fullName evidence="2">DUF6533 domain-containing protein</fullName>
    </recommendedName>
</protein>
<feature type="transmembrane region" description="Helical" evidence="1">
    <location>
        <begin position="166"/>
        <end position="186"/>
    </location>
</feature>
<keyword evidence="1" id="KW-0472">Membrane</keyword>
<feature type="transmembrane region" description="Helical" evidence="1">
    <location>
        <begin position="192"/>
        <end position="209"/>
    </location>
</feature>
<feature type="transmembrane region" description="Helical" evidence="1">
    <location>
        <begin position="89"/>
        <end position="112"/>
    </location>
</feature>
<reference evidence="3" key="1">
    <citation type="submission" date="2023-11" db="EMBL/GenBank/DDBJ databases">
        <authorList>
            <person name="De Vega J J."/>
            <person name="De Vega J J."/>
        </authorList>
    </citation>
    <scope>NUCLEOTIDE SEQUENCE</scope>
</reference>
<sequence>NASRPGPVCGLTVLVCEHIMTFKEELRVIWRNKDTSMWSKVAFGINRYLVESVIALTVAAFSGEIRQMTTSYPIRPDHRYIEYLRSAKYVVLMSVILQPVTANLGAVLYSPLFRVCLLAATPRILIAVFAIQTSCDISVVILMIYNALDQPRRSDTDMKTTLRKDGVPFLVAIFGLRMLYTISAITMNPGQSVATVVQVIFCLIFSFRAEASSSICWSINCVVGLRLNLRLDALTLERKPLLPVPAPRIIPDDVQPCSRWWRR</sequence>